<dbReference type="Proteomes" id="UP000036873">
    <property type="component" value="Unassembled WGS sequence"/>
</dbReference>
<evidence type="ECO:0000313" key="6">
    <source>
        <dbReference type="Proteomes" id="UP000036873"/>
    </source>
</evidence>
<evidence type="ECO:0000256" key="1">
    <source>
        <dbReference type="ARBA" id="ARBA00022723"/>
    </source>
</evidence>
<dbReference type="Gene3D" id="3.30.70.20">
    <property type="match status" value="1"/>
</dbReference>
<dbReference type="NCBIfam" id="NF038196">
    <property type="entry name" value="ferrodoxin_EFR1"/>
    <property type="match status" value="1"/>
</dbReference>
<name>A0A0L6TZ51_9FIRM</name>
<dbReference type="EMBL" id="LGYO01000027">
    <property type="protein sequence ID" value="KNZ41556.1"/>
    <property type="molecule type" value="Genomic_DNA"/>
</dbReference>
<dbReference type="SUPFAM" id="SSF52218">
    <property type="entry name" value="Flavoproteins"/>
    <property type="match status" value="1"/>
</dbReference>
<dbReference type="SUPFAM" id="SSF46548">
    <property type="entry name" value="alpha-helical ferredoxin"/>
    <property type="match status" value="1"/>
</dbReference>
<comment type="caution">
    <text evidence="5">The sequence shown here is derived from an EMBL/GenBank/DDBJ whole genome shotgun (WGS) entry which is preliminary data.</text>
</comment>
<organism evidence="5 6">
    <name type="scientific">Acetobacterium bakii</name>
    <dbReference type="NCBI Taxonomy" id="52689"/>
    <lineage>
        <taxon>Bacteria</taxon>
        <taxon>Bacillati</taxon>
        <taxon>Bacillota</taxon>
        <taxon>Clostridia</taxon>
        <taxon>Eubacteriales</taxon>
        <taxon>Eubacteriaceae</taxon>
        <taxon>Acetobacterium</taxon>
    </lineage>
</organism>
<keyword evidence="2" id="KW-0408">Iron</keyword>
<feature type="domain" description="4Fe-4S ferredoxin-type" evidence="4">
    <location>
        <begin position="186"/>
        <end position="215"/>
    </location>
</feature>
<dbReference type="PROSITE" id="PS51379">
    <property type="entry name" value="4FE4S_FER_2"/>
    <property type="match status" value="1"/>
</dbReference>
<evidence type="ECO:0000256" key="2">
    <source>
        <dbReference type="ARBA" id="ARBA00023004"/>
    </source>
</evidence>
<dbReference type="InterPro" id="IPR017896">
    <property type="entry name" value="4Fe4S_Fe-S-bd"/>
</dbReference>
<dbReference type="GO" id="GO:0046872">
    <property type="term" value="F:metal ion binding"/>
    <property type="evidence" value="ECO:0007669"/>
    <property type="project" value="UniProtKB-KW"/>
</dbReference>
<dbReference type="Gene3D" id="3.40.50.360">
    <property type="match status" value="1"/>
</dbReference>
<proteinExistence type="predicted"/>
<evidence type="ECO:0000313" key="5">
    <source>
        <dbReference type="EMBL" id="KNZ41556.1"/>
    </source>
</evidence>
<dbReference type="RefSeq" id="WP_050740494.1">
    <property type="nucleotide sequence ID" value="NZ_LGYO01000027.1"/>
</dbReference>
<keyword evidence="1" id="KW-0479">Metal-binding</keyword>
<dbReference type="InterPro" id="IPR029039">
    <property type="entry name" value="Flavoprotein-like_sf"/>
</dbReference>
<keyword evidence="6" id="KW-1185">Reference proteome</keyword>
<dbReference type="InterPro" id="IPR047964">
    <property type="entry name" value="EFR1-like"/>
</dbReference>
<sequence length="308" mass="34455">MDYKKVNLVYFSGTGGTAKVVDAFEKAFLNHSIDIERTELNRKYEPASLGDLLVVLFPVYAFNAPTPIDEWIKEVPMGQGRPAAVISVSGGGEISPNTACRVGTIRRLKRKGYHVVYEKMFVMPSNFLVKYDDSLCAMMLRAAPEVAEKAVTELLEGVQRRTIPYGIDRLASMLGFWEKKGSKIFGKHLSVKDNCIGCSWCETHCPRENIRLYNSRPVFGNDCVLCLRCVYGCPQQAIIPGIGKFMVVNGGFNISKIEIRMKHVTVFPRIEDVAKGPMLKGVRDYLMESSNNAESTQEKSLLETHTKI</sequence>
<dbReference type="GO" id="GO:0051536">
    <property type="term" value="F:iron-sulfur cluster binding"/>
    <property type="evidence" value="ECO:0007669"/>
    <property type="project" value="UniProtKB-KW"/>
</dbReference>
<dbReference type="AlphaFoldDB" id="A0A0L6TZ51"/>
<evidence type="ECO:0000259" key="4">
    <source>
        <dbReference type="PROSITE" id="PS51379"/>
    </source>
</evidence>
<dbReference type="STRING" id="52689.AKG39_11240"/>
<dbReference type="OrthoDB" id="9813995at2"/>
<gene>
    <name evidence="5" type="ORF">AKG39_11240</name>
</gene>
<reference evidence="6" key="1">
    <citation type="submission" date="2015-07" db="EMBL/GenBank/DDBJ databases">
        <title>Draft genome sequence of Acetobacterium bakii DSM 8293, a potential psychrophilic chemical producer through syngas fermentation.</title>
        <authorList>
            <person name="Song Y."/>
            <person name="Hwang S."/>
            <person name="Cho B.-K."/>
        </authorList>
    </citation>
    <scope>NUCLEOTIDE SEQUENCE [LARGE SCALE GENOMIC DNA]</scope>
    <source>
        <strain evidence="6">DSM 8239</strain>
    </source>
</reference>
<keyword evidence="3" id="KW-0411">Iron-sulfur</keyword>
<dbReference type="InterPro" id="IPR017900">
    <property type="entry name" value="4Fe4S_Fe_S_CS"/>
</dbReference>
<dbReference type="PROSITE" id="PS00198">
    <property type="entry name" value="4FE4S_FER_1"/>
    <property type="match status" value="1"/>
</dbReference>
<protein>
    <recommendedName>
        <fullName evidence="4">4Fe-4S ferredoxin-type domain-containing protein</fullName>
    </recommendedName>
</protein>
<dbReference type="PATRIC" id="fig|52689.4.peg.1474"/>
<accession>A0A0L6TZ51</accession>
<evidence type="ECO:0000256" key="3">
    <source>
        <dbReference type="ARBA" id="ARBA00023014"/>
    </source>
</evidence>